<gene>
    <name evidence="1" type="ORF">EU556_20080</name>
</gene>
<accession>A0A4Z0P2F8</accession>
<sequence>MTMYTRHMGLSVEGALRNMTKSQLKNLFTDTETGRDLTAQEAKEELRQAQREGKRVLPMGDCDKWDYQTGCPGHPMPEAN</sequence>
<dbReference type="AlphaFoldDB" id="A0A4Z0P2F8"/>
<reference evidence="1 2" key="1">
    <citation type="submission" date="2019-04" db="EMBL/GenBank/DDBJ databases">
        <authorList>
            <person name="Feng G."/>
            <person name="Zhang J."/>
            <person name="Zhu H."/>
        </authorList>
    </citation>
    <scope>NUCLEOTIDE SEQUENCE [LARGE SCALE GENOMIC DNA]</scope>
    <source>
        <strain evidence="1 2">92R-1</strain>
    </source>
</reference>
<organism evidence="1 2">
    <name type="scientific">Hymenobacter fodinae</name>
    <dbReference type="NCBI Taxonomy" id="2510796"/>
    <lineage>
        <taxon>Bacteria</taxon>
        <taxon>Pseudomonadati</taxon>
        <taxon>Bacteroidota</taxon>
        <taxon>Cytophagia</taxon>
        <taxon>Cytophagales</taxon>
        <taxon>Hymenobacteraceae</taxon>
        <taxon>Hymenobacter</taxon>
    </lineage>
</organism>
<evidence type="ECO:0000313" key="1">
    <source>
        <dbReference type="EMBL" id="TGE05602.1"/>
    </source>
</evidence>
<dbReference type="OrthoDB" id="8968828at2"/>
<evidence type="ECO:0000313" key="2">
    <source>
        <dbReference type="Proteomes" id="UP000298337"/>
    </source>
</evidence>
<dbReference type="EMBL" id="SRLA01000004">
    <property type="protein sequence ID" value="TGE05602.1"/>
    <property type="molecule type" value="Genomic_DNA"/>
</dbReference>
<comment type="caution">
    <text evidence="1">The sequence shown here is derived from an EMBL/GenBank/DDBJ whole genome shotgun (WGS) entry which is preliminary data.</text>
</comment>
<protein>
    <submittedName>
        <fullName evidence="1">Uncharacterized protein</fullName>
    </submittedName>
</protein>
<dbReference type="Proteomes" id="UP000298337">
    <property type="component" value="Unassembled WGS sequence"/>
</dbReference>
<proteinExistence type="predicted"/>
<name>A0A4Z0P2F8_9BACT</name>
<keyword evidence="2" id="KW-1185">Reference proteome</keyword>